<protein>
    <submittedName>
        <fullName evidence="11">Neuronal pentraxin 1</fullName>
    </submittedName>
</protein>
<dbReference type="InterPro" id="IPR013320">
    <property type="entry name" value="ConA-like_dom_sf"/>
</dbReference>
<dbReference type="Ensembl" id="ENSAOWT00000023584.1">
    <property type="protein sequence ID" value="ENSAOWP00000020822.1"/>
    <property type="gene ID" value="ENSAOWG00000014081.1"/>
</dbReference>
<dbReference type="PANTHER" id="PTHR19277:SF24">
    <property type="entry name" value="NEURONAL PENTRAXIN-1"/>
    <property type="match status" value="1"/>
</dbReference>
<dbReference type="InterPro" id="IPR030476">
    <property type="entry name" value="Pentaxin_CS"/>
</dbReference>
<accession>A0A8B9Q8F2</accession>
<dbReference type="FunFam" id="2.60.120.200:FF:000012">
    <property type="entry name" value="neuronal pentraxin receptor"/>
    <property type="match status" value="1"/>
</dbReference>
<dbReference type="AlphaFoldDB" id="A0A8B9Q8F2"/>
<dbReference type="Gene3D" id="2.60.120.200">
    <property type="match status" value="1"/>
</dbReference>
<dbReference type="PRINTS" id="PR00895">
    <property type="entry name" value="PENTAXIN"/>
</dbReference>
<evidence type="ECO:0000256" key="8">
    <source>
        <dbReference type="SAM" id="MobiDB-lite"/>
    </source>
</evidence>
<evidence type="ECO:0000256" key="2">
    <source>
        <dbReference type="ARBA" id="ARBA00022723"/>
    </source>
</evidence>
<feature type="signal peptide" evidence="9">
    <location>
        <begin position="1"/>
        <end position="23"/>
    </location>
</feature>
<evidence type="ECO:0000313" key="12">
    <source>
        <dbReference type="Proteomes" id="UP000694424"/>
    </source>
</evidence>
<dbReference type="GO" id="GO:0060385">
    <property type="term" value="P:axonogenesis involved in innervation"/>
    <property type="evidence" value="ECO:0007669"/>
    <property type="project" value="TreeGrafter"/>
</dbReference>
<dbReference type="CDD" id="cd00152">
    <property type="entry name" value="PTX"/>
    <property type="match status" value="1"/>
</dbReference>
<comment type="cofactor">
    <cofactor evidence="1">
        <name>Ca(2+)</name>
        <dbReference type="ChEBI" id="CHEBI:29108"/>
    </cofactor>
</comment>
<evidence type="ECO:0000256" key="6">
    <source>
        <dbReference type="PROSITE-ProRule" id="PRU01172"/>
    </source>
</evidence>
<dbReference type="PANTHER" id="PTHR19277">
    <property type="entry name" value="PENTRAXIN"/>
    <property type="match status" value="1"/>
</dbReference>
<evidence type="ECO:0000256" key="7">
    <source>
        <dbReference type="SAM" id="Coils"/>
    </source>
</evidence>
<comment type="caution">
    <text evidence="6">Lacks conserved residue(s) required for the propagation of feature annotation.</text>
</comment>
<keyword evidence="5" id="KW-0325">Glycoprotein</keyword>
<feature type="coiled-coil region" evidence="7">
    <location>
        <begin position="65"/>
        <end position="92"/>
    </location>
</feature>
<keyword evidence="4" id="KW-1015">Disulfide bond</keyword>
<dbReference type="Pfam" id="PF00354">
    <property type="entry name" value="Pentaxin"/>
    <property type="match status" value="1"/>
</dbReference>
<dbReference type="SUPFAM" id="SSF49899">
    <property type="entry name" value="Concanavalin A-like lectins/glucanases"/>
    <property type="match status" value="1"/>
</dbReference>
<sequence>MAAALPGSLLLLALLALRGRAQGLGQTRFICTSVPLDVDMCTAPAPSGGAAEDLKTTVLQLRETVLQQKETIMNQKETIRELTAKLGRCESQSVLDALPGEPRPGGRKQPGFSKNTMGDLSRAPAAETLSQLGQTLQSLKTRLENLEQFSRMNSSSQTNNLKDILQNKIDDLEKQVLSRVNSLEEGKYNARNESEERGKIESTLTSLHQRISDLEKGQKDNRPMDRFQLTFPLRTNYMYAKVKKSLPEMYAFSVCMWMKSSASPGMGTPFSYAVPGQANELVLIEWGNNPMEILINDKVAKLPFIINDGKWHHICVTWTTRDGVWEAYQDGTQAGSGENLAPYHPIKPQGVLVLGQEQDTLGGGFDATQAFVGELAHFNVWDRKLSPGEVYSLATCSSKALAGNVIAWSEANIDIYGGATKWTFEACRQLN</sequence>
<evidence type="ECO:0000313" key="11">
    <source>
        <dbReference type="Ensembl" id="ENSAOWP00000020822.1"/>
    </source>
</evidence>
<keyword evidence="7" id="KW-0175">Coiled coil</keyword>
<reference evidence="11" key="1">
    <citation type="submission" date="2025-08" db="UniProtKB">
        <authorList>
            <consortium name="Ensembl"/>
        </authorList>
    </citation>
    <scope>IDENTIFICATION</scope>
</reference>
<keyword evidence="3" id="KW-0106">Calcium</keyword>
<dbReference type="SMART" id="SM00159">
    <property type="entry name" value="PTX"/>
    <property type="match status" value="1"/>
</dbReference>
<name>A0A8B9Q8F2_APTOW</name>
<evidence type="ECO:0000259" key="10">
    <source>
        <dbReference type="PROSITE" id="PS51828"/>
    </source>
</evidence>
<dbReference type="InterPro" id="IPR051360">
    <property type="entry name" value="Neuronal_Pentraxin_Related"/>
</dbReference>
<dbReference type="PROSITE" id="PS00289">
    <property type="entry name" value="PTX_1"/>
    <property type="match status" value="1"/>
</dbReference>
<evidence type="ECO:0000256" key="3">
    <source>
        <dbReference type="ARBA" id="ARBA00022837"/>
    </source>
</evidence>
<dbReference type="GO" id="GO:0046872">
    <property type="term" value="F:metal ion binding"/>
    <property type="evidence" value="ECO:0007669"/>
    <property type="project" value="UniProtKB-KW"/>
</dbReference>
<evidence type="ECO:0000256" key="9">
    <source>
        <dbReference type="SAM" id="SignalP"/>
    </source>
</evidence>
<reference evidence="11" key="2">
    <citation type="submission" date="2025-09" db="UniProtKB">
        <authorList>
            <consortium name="Ensembl"/>
        </authorList>
    </citation>
    <scope>IDENTIFICATION</scope>
</reference>
<evidence type="ECO:0000256" key="5">
    <source>
        <dbReference type="ARBA" id="ARBA00023180"/>
    </source>
</evidence>
<evidence type="ECO:0000256" key="1">
    <source>
        <dbReference type="ARBA" id="ARBA00001913"/>
    </source>
</evidence>
<keyword evidence="9" id="KW-0732">Signal</keyword>
<dbReference type="InterPro" id="IPR001759">
    <property type="entry name" value="PTX_dom"/>
</dbReference>
<keyword evidence="2" id="KW-0479">Metal-binding</keyword>
<feature type="region of interest" description="Disordered" evidence="8">
    <location>
        <begin position="93"/>
        <end position="119"/>
    </location>
</feature>
<feature type="domain" description="Pentraxin (PTX)" evidence="10">
    <location>
        <begin position="225"/>
        <end position="427"/>
    </location>
</feature>
<dbReference type="PROSITE" id="PS51828">
    <property type="entry name" value="PTX_2"/>
    <property type="match status" value="1"/>
</dbReference>
<feature type="coiled-coil region" evidence="7">
    <location>
        <begin position="129"/>
        <end position="175"/>
    </location>
</feature>
<dbReference type="Proteomes" id="UP000694424">
    <property type="component" value="Unplaced"/>
</dbReference>
<organism evidence="11 12">
    <name type="scientific">Apteryx owenii</name>
    <name type="common">Little spotted kiwi</name>
    <dbReference type="NCBI Taxonomy" id="8824"/>
    <lineage>
        <taxon>Eukaryota</taxon>
        <taxon>Metazoa</taxon>
        <taxon>Chordata</taxon>
        <taxon>Craniata</taxon>
        <taxon>Vertebrata</taxon>
        <taxon>Euteleostomi</taxon>
        <taxon>Archelosauria</taxon>
        <taxon>Archosauria</taxon>
        <taxon>Dinosauria</taxon>
        <taxon>Saurischia</taxon>
        <taxon>Theropoda</taxon>
        <taxon>Coelurosauria</taxon>
        <taxon>Aves</taxon>
        <taxon>Palaeognathae</taxon>
        <taxon>Apterygiformes</taxon>
        <taxon>Apterygidae</taxon>
        <taxon>Apteryx</taxon>
    </lineage>
</organism>
<proteinExistence type="predicted"/>
<evidence type="ECO:0000256" key="4">
    <source>
        <dbReference type="ARBA" id="ARBA00023157"/>
    </source>
</evidence>
<keyword evidence="12" id="KW-1185">Reference proteome</keyword>
<feature type="chain" id="PRO_5034124749" evidence="9">
    <location>
        <begin position="24"/>
        <end position="431"/>
    </location>
</feature>